<evidence type="ECO:0000256" key="2">
    <source>
        <dbReference type="ARBA" id="ARBA00029447"/>
    </source>
</evidence>
<evidence type="ECO:0000313" key="6">
    <source>
        <dbReference type="Proteomes" id="UP001243009"/>
    </source>
</evidence>
<dbReference type="Gene3D" id="1.10.287.950">
    <property type="entry name" value="Methyl-accepting chemotaxis protein"/>
    <property type="match status" value="1"/>
</dbReference>
<evidence type="ECO:0000259" key="4">
    <source>
        <dbReference type="PROSITE" id="PS50111"/>
    </source>
</evidence>
<dbReference type="Gene3D" id="1.10.490.10">
    <property type="entry name" value="Globins"/>
    <property type="match status" value="1"/>
</dbReference>
<dbReference type="InterPro" id="IPR012292">
    <property type="entry name" value="Globin/Proto"/>
</dbReference>
<evidence type="ECO:0000256" key="3">
    <source>
        <dbReference type="PROSITE-ProRule" id="PRU00284"/>
    </source>
</evidence>
<evidence type="ECO:0000313" key="5">
    <source>
        <dbReference type="EMBL" id="MDO9710370.1"/>
    </source>
</evidence>
<dbReference type="EMBL" id="JAUTWS010000017">
    <property type="protein sequence ID" value="MDO9710370.1"/>
    <property type="molecule type" value="Genomic_DNA"/>
</dbReference>
<dbReference type="Pfam" id="PF11563">
    <property type="entry name" value="Protoglobin"/>
    <property type="match status" value="1"/>
</dbReference>
<dbReference type="InterPro" id="IPR004090">
    <property type="entry name" value="Chemotax_Me-accpt_rcpt"/>
</dbReference>
<evidence type="ECO:0000256" key="1">
    <source>
        <dbReference type="ARBA" id="ARBA00023224"/>
    </source>
</evidence>
<dbReference type="InterPro" id="IPR004089">
    <property type="entry name" value="MCPsignal_dom"/>
</dbReference>
<keyword evidence="1 3" id="KW-0807">Transducer</keyword>
<protein>
    <submittedName>
        <fullName evidence="5">Globin-coupled sensor protein</fullName>
    </submittedName>
</protein>
<accession>A0ABT9E2Y7</accession>
<dbReference type="InterPro" id="IPR039379">
    <property type="entry name" value="Protoglobin_sensor_dom"/>
</dbReference>
<dbReference type="PRINTS" id="PR00260">
    <property type="entry name" value="CHEMTRNSDUCR"/>
</dbReference>
<dbReference type="Pfam" id="PF00015">
    <property type="entry name" value="MCPsignal"/>
    <property type="match status" value="1"/>
</dbReference>
<dbReference type="CDD" id="cd01068">
    <property type="entry name" value="globin_sensor"/>
    <property type="match status" value="1"/>
</dbReference>
<dbReference type="Proteomes" id="UP001243009">
    <property type="component" value="Unassembled WGS sequence"/>
</dbReference>
<sequence length="448" mass="46986">MVDSLSQAQMNRFEAFGLSNADWELLRTQAGDYARQKLPGLLAGLHPRFGKWPEIQRALMDPEVHRVRVAHWQRVAGGEVGTGFMDSARALATAMYRRGVPAYAVTLCHSIVLNGVIADLGLDRPAQRFAGKGANDQRDLRVALQKAAWFDLEVLLETYAEAEQASRAAITEKLAGGFKTKVQSVVADMGRSTEDLARTSAEIAAAAKHGAERANQAAAAVGDANAEVQTMAAAAEQLSASIGEITRRVEQSTGMTERAVGDAQRTDQVVQALAEGAARIGDVVRLISAIAGQTNLLALNATIEAARAGEAGKGFAVVASEVKNLASQTAKATEEISQQITQTQAATQRAVESIRGIGQVIGEISQATGAIAAAVQEQGTATNEIARSAAKAAANNGHVERLMQEVRTDADASAAGADKLSGAAQTMSSNSATLRQAIDSFLGEMRAA</sequence>
<dbReference type="SMART" id="SM00283">
    <property type="entry name" value="MA"/>
    <property type="match status" value="1"/>
</dbReference>
<dbReference type="InterPro" id="IPR044398">
    <property type="entry name" value="Globin-sensor_dom"/>
</dbReference>
<gene>
    <name evidence="5" type="ORF">Q7A36_18590</name>
</gene>
<comment type="similarity">
    <text evidence="2">Belongs to the methyl-accepting chemotaxis (MCP) protein family.</text>
</comment>
<dbReference type="SUPFAM" id="SSF58104">
    <property type="entry name" value="Methyl-accepting chemotaxis protein (MCP) signaling domain"/>
    <property type="match status" value="1"/>
</dbReference>
<dbReference type="RefSeq" id="WP_305105233.1">
    <property type="nucleotide sequence ID" value="NZ_JAUTWS010000017.1"/>
</dbReference>
<keyword evidence="6" id="KW-1185">Reference proteome</keyword>
<reference evidence="5 6" key="1">
    <citation type="submission" date="2023-08" db="EMBL/GenBank/DDBJ databases">
        <title>The draft genome sequence of Paracraurococcus sp. LOR1-02.</title>
        <authorList>
            <person name="Kingkaew E."/>
            <person name="Tanasupawat S."/>
        </authorList>
    </citation>
    <scope>NUCLEOTIDE SEQUENCE [LARGE SCALE GENOMIC DNA]</scope>
    <source>
        <strain evidence="5 6">LOR1-02</strain>
    </source>
</reference>
<proteinExistence type="inferred from homology"/>
<dbReference type="PROSITE" id="PS50111">
    <property type="entry name" value="CHEMOTAXIS_TRANSDUC_2"/>
    <property type="match status" value="1"/>
</dbReference>
<dbReference type="PANTHER" id="PTHR32089">
    <property type="entry name" value="METHYL-ACCEPTING CHEMOTAXIS PROTEIN MCPB"/>
    <property type="match status" value="1"/>
</dbReference>
<dbReference type="PANTHER" id="PTHR32089:SF112">
    <property type="entry name" value="LYSOZYME-LIKE PROTEIN-RELATED"/>
    <property type="match status" value="1"/>
</dbReference>
<organism evidence="5 6">
    <name type="scientific">Paracraurococcus lichenis</name>
    <dbReference type="NCBI Taxonomy" id="3064888"/>
    <lineage>
        <taxon>Bacteria</taxon>
        <taxon>Pseudomonadati</taxon>
        <taxon>Pseudomonadota</taxon>
        <taxon>Alphaproteobacteria</taxon>
        <taxon>Acetobacterales</taxon>
        <taxon>Roseomonadaceae</taxon>
        <taxon>Paracraurococcus</taxon>
    </lineage>
</organism>
<comment type="caution">
    <text evidence="5">The sequence shown here is derived from an EMBL/GenBank/DDBJ whole genome shotgun (WGS) entry which is preliminary data.</text>
</comment>
<name>A0ABT9E2Y7_9PROT</name>
<feature type="domain" description="Methyl-accepting transducer" evidence="4">
    <location>
        <begin position="192"/>
        <end position="421"/>
    </location>
</feature>